<dbReference type="EMBL" id="CP076128">
    <property type="protein sequence ID" value="QWG07463.1"/>
    <property type="molecule type" value="Genomic_DNA"/>
</dbReference>
<dbReference type="Proteomes" id="UP000682802">
    <property type="component" value="Chromosome 1"/>
</dbReference>
<dbReference type="Pfam" id="PF00515">
    <property type="entry name" value="TPR_1"/>
    <property type="match status" value="1"/>
</dbReference>
<feature type="repeat" description="TPR" evidence="3">
    <location>
        <begin position="202"/>
        <end position="235"/>
    </location>
</feature>
<evidence type="ECO:0000256" key="3">
    <source>
        <dbReference type="PROSITE-ProRule" id="PRU00339"/>
    </source>
</evidence>
<dbReference type="InterPro" id="IPR011990">
    <property type="entry name" value="TPR-like_helical_dom_sf"/>
</dbReference>
<organism evidence="5 6">
    <name type="scientific">Flammeovirga kamogawensis</name>
    <dbReference type="NCBI Taxonomy" id="373891"/>
    <lineage>
        <taxon>Bacteria</taxon>
        <taxon>Pseudomonadati</taxon>
        <taxon>Bacteroidota</taxon>
        <taxon>Cytophagia</taxon>
        <taxon>Cytophagales</taxon>
        <taxon>Flammeovirgaceae</taxon>
        <taxon>Flammeovirga</taxon>
    </lineage>
</organism>
<dbReference type="SMART" id="SM00028">
    <property type="entry name" value="TPR"/>
    <property type="match status" value="8"/>
</dbReference>
<gene>
    <name evidence="5" type="ORF">KM029_00535</name>
</gene>
<dbReference type="InterPro" id="IPR050498">
    <property type="entry name" value="Ycf3"/>
</dbReference>
<name>A0ABX8GVX2_9BACT</name>
<dbReference type="PANTHER" id="PTHR44858:SF1">
    <property type="entry name" value="UDP-N-ACETYLGLUCOSAMINE--PEPTIDE N-ACETYLGLUCOSAMINYLTRANSFERASE SPINDLY-RELATED"/>
    <property type="match status" value="1"/>
</dbReference>
<accession>A0ABX8GVX2</accession>
<evidence type="ECO:0000256" key="2">
    <source>
        <dbReference type="ARBA" id="ARBA00022803"/>
    </source>
</evidence>
<evidence type="ECO:0000256" key="4">
    <source>
        <dbReference type="SAM" id="SignalP"/>
    </source>
</evidence>
<evidence type="ECO:0000313" key="5">
    <source>
        <dbReference type="EMBL" id="QWG07463.1"/>
    </source>
</evidence>
<feature type="chain" id="PRO_5046405610" evidence="4">
    <location>
        <begin position="24"/>
        <end position="348"/>
    </location>
</feature>
<dbReference type="Gene3D" id="1.25.40.10">
    <property type="entry name" value="Tetratricopeptide repeat domain"/>
    <property type="match status" value="3"/>
</dbReference>
<feature type="repeat" description="TPR" evidence="3">
    <location>
        <begin position="100"/>
        <end position="133"/>
    </location>
</feature>
<reference evidence="5 6" key="1">
    <citation type="submission" date="2021-05" db="EMBL/GenBank/DDBJ databases">
        <title>Comparative genomic studies on the polysaccharide-degrading batcterial strains of the Flammeovirga genus.</title>
        <authorList>
            <person name="Zewei F."/>
            <person name="Zheng Z."/>
            <person name="Yu L."/>
            <person name="Ruyue G."/>
            <person name="Yanhong M."/>
            <person name="Yuanyuan C."/>
            <person name="Jingyan G."/>
            <person name="Wenjun H."/>
        </authorList>
    </citation>
    <scope>NUCLEOTIDE SEQUENCE [LARGE SCALE GENOMIC DNA]</scope>
    <source>
        <strain evidence="5 6">YS10</strain>
    </source>
</reference>
<evidence type="ECO:0000256" key="1">
    <source>
        <dbReference type="ARBA" id="ARBA00022737"/>
    </source>
</evidence>
<dbReference type="RefSeq" id="WP_144074851.1">
    <property type="nucleotide sequence ID" value="NZ_CP076128.1"/>
</dbReference>
<dbReference type="InterPro" id="IPR013105">
    <property type="entry name" value="TPR_2"/>
</dbReference>
<dbReference type="SUPFAM" id="SSF48452">
    <property type="entry name" value="TPR-like"/>
    <property type="match status" value="2"/>
</dbReference>
<dbReference type="Pfam" id="PF07719">
    <property type="entry name" value="TPR_2"/>
    <property type="match status" value="1"/>
</dbReference>
<protein>
    <submittedName>
        <fullName evidence="5">Tetratricopeptide repeat protein</fullName>
    </submittedName>
</protein>
<keyword evidence="1" id="KW-0677">Repeat</keyword>
<feature type="repeat" description="TPR" evidence="3">
    <location>
        <begin position="168"/>
        <end position="201"/>
    </location>
</feature>
<dbReference type="PANTHER" id="PTHR44858">
    <property type="entry name" value="TETRATRICOPEPTIDE REPEAT PROTEIN 6"/>
    <property type="match status" value="1"/>
</dbReference>
<proteinExistence type="predicted"/>
<dbReference type="InterPro" id="IPR019734">
    <property type="entry name" value="TPR_rpt"/>
</dbReference>
<dbReference type="PROSITE" id="PS50005">
    <property type="entry name" value="TPR"/>
    <property type="match status" value="4"/>
</dbReference>
<keyword evidence="2 3" id="KW-0802">TPR repeat</keyword>
<feature type="repeat" description="TPR" evidence="3">
    <location>
        <begin position="236"/>
        <end position="269"/>
    </location>
</feature>
<keyword evidence="6" id="KW-1185">Reference proteome</keyword>
<evidence type="ECO:0000313" key="6">
    <source>
        <dbReference type="Proteomes" id="UP000682802"/>
    </source>
</evidence>
<keyword evidence="4" id="KW-0732">Signal</keyword>
<feature type="signal peptide" evidence="4">
    <location>
        <begin position="1"/>
        <end position="23"/>
    </location>
</feature>
<sequence>MNTLYFFKLFTLLFLVTFCSTNSCCFSQITDYPTTSVTTHLNKKDDKYRMLFTVNNVLQKDKNNKDALFTRGKLKCDMGAYKSAQSDFTKALHLDHKKKIDIFYHRGISYYLEKDFLNAIADFDSVIHLQPKHIDALWRKAQCYYYIGANALTIDALDEITVANPESPITWHDMGTLYYKNHNFNKAKDCFTKALILAPHMSVCYNHRGIVYEAMKNYSMAFDDFNRAIFYDSTYADAYNNRGLIYLNYEDYQQAEQDFTSSIEHDQFEPKEALNNRAVTRYILGDYDGSMTDINRLLDHYPYFAKAYITRGNIKERKHDDNGACSDWNKAAELGDLQGEEYTQKTCQ</sequence>